<comment type="catalytic activity">
    <reaction evidence="19">
        <text>(6R)-5,10-methylenetetrahydrofolyl-(gamma-L-Glu)(n) + L-glutamate + ATP = (6R)-5,10-methylenetetrahydrofolyl-(gamma-L-Glu)(n+1) + ADP + phosphate + H(+)</text>
        <dbReference type="Rhea" id="RHEA:51912"/>
        <dbReference type="Rhea" id="RHEA-COMP:13257"/>
        <dbReference type="Rhea" id="RHEA-COMP:13258"/>
        <dbReference type="ChEBI" id="CHEBI:15378"/>
        <dbReference type="ChEBI" id="CHEBI:29985"/>
        <dbReference type="ChEBI" id="CHEBI:30616"/>
        <dbReference type="ChEBI" id="CHEBI:43474"/>
        <dbReference type="ChEBI" id="CHEBI:136572"/>
        <dbReference type="ChEBI" id="CHEBI:456216"/>
        <dbReference type="EC" id="6.3.2.17"/>
    </reaction>
</comment>
<evidence type="ECO:0000256" key="11">
    <source>
        <dbReference type="ARBA" id="ARBA00022840"/>
    </source>
</evidence>
<feature type="domain" description="Mur ligase C-terminal" evidence="22">
    <location>
        <begin position="295"/>
        <end position="433"/>
    </location>
</feature>
<dbReference type="Gene3D" id="3.40.1190.10">
    <property type="entry name" value="Mur-like, catalytic domain"/>
    <property type="match status" value="1"/>
</dbReference>
<evidence type="ECO:0000256" key="5">
    <source>
        <dbReference type="ARBA" id="ARBA00013023"/>
    </source>
</evidence>
<dbReference type="NCBIfam" id="TIGR01499">
    <property type="entry name" value="folC"/>
    <property type="match status" value="1"/>
</dbReference>
<keyword evidence="9" id="KW-0479">Metal-binding</keyword>
<keyword evidence="12" id="KW-0460">Magnesium</keyword>
<evidence type="ECO:0000256" key="8">
    <source>
        <dbReference type="ARBA" id="ARBA00022598"/>
    </source>
</evidence>
<dbReference type="InterPro" id="IPR036565">
    <property type="entry name" value="Mur-like_cat_sf"/>
</dbReference>
<dbReference type="GO" id="GO:0046656">
    <property type="term" value="P:folic acid biosynthetic process"/>
    <property type="evidence" value="ECO:0007669"/>
    <property type="project" value="UniProtKB-KW"/>
</dbReference>
<proteinExistence type="inferred from homology"/>
<comment type="catalytic activity">
    <reaction evidence="20">
        <text>7,8-dihydropteroate + L-glutamate + ATP = 7,8-dihydrofolate + ADP + phosphate + H(+)</text>
        <dbReference type="Rhea" id="RHEA:23584"/>
        <dbReference type="ChEBI" id="CHEBI:15378"/>
        <dbReference type="ChEBI" id="CHEBI:17839"/>
        <dbReference type="ChEBI" id="CHEBI:29985"/>
        <dbReference type="ChEBI" id="CHEBI:30616"/>
        <dbReference type="ChEBI" id="CHEBI:43474"/>
        <dbReference type="ChEBI" id="CHEBI:57451"/>
        <dbReference type="ChEBI" id="CHEBI:456216"/>
        <dbReference type="EC" id="6.3.2.12"/>
    </reaction>
</comment>
<dbReference type="GO" id="GO:0004326">
    <property type="term" value="F:tetrahydrofolylpolyglutamate synthase activity"/>
    <property type="evidence" value="ECO:0007669"/>
    <property type="project" value="UniProtKB-EC"/>
</dbReference>
<dbReference type="GO" id="GO:0046872">
    <property type="term" value="F:metal ion binding"/>
    <property type="evidence" value="ECO:0007669"/>
    <property type="project" value="UniProtKB-KW"/>
</dbReference>
<protein>
    <recommendedName>
        <fullName evidence="7">Dihydrofolate synthase/folylpolyglutamate synthase</fullName>
        <ecNumber evidence="5">6.3.2.12</ecNumber>
        <ecNumber evidence="6">6.3.2.17</ecNumber>
    </recommendedName>
    <alternativeName>
        <fullName evidence="16">Folylpoly-gamma-glutamate synthetase-dihydrofolate synthetase</fullName>
    </alternativeName>
    <alternativeName>
        <fullName evidence="14">Folylpolyglutamate synthetase</fullName>
    </alternativeName>
    <alternativeName>
        <fullName evidence="15">Tetrahydrofolylpolyglutamate synthase</fullName>
    </alternativeName>
</protein>
<comment type="caution">
    <text evidence="24">The sequence shown here is derived from an EMBL/GenBank/DDBJ whole genome shotgun (WGS) entry which is preliminary data.</text>
</comment>
<sequence>MTPIKHAAPRDDASLDDWLAFISQIHPREIELGLERVSRVASRLGLSKPAPKVITVAGTNGKGSTVKTLETVLRASGYSTGAYTSPHILRFSERIRVQGEEVADAAIVNCFARIEAQREPESLSYFEFTTLAALMLFADAKVDFALLEVGLGGRLDAVNLIDPDCCVITNIALDHEDWLGKGRENIGAEKAGILRAATPFVFCDRDPPASVLARAASLGVTPLIIDTHFSAQTSPDEWCFEGQSCNGSIQRREALPLPHLFLDNVVGALQALACLNALPAAEILRNALRGLHLGGRFEKRRDPGSGRLVILDAAHNVAAAELLAQRLRASYSAKSPESLPAPGKPLKIRLVLAAMADKNIEDMVRALDPLVDIWYIAAFEGARALAATEINKRVSSTLPNAEIKLFDSVLPAYRAACNERPNEDAVVVVTGSFHTLAEVAALPDLARDELAVE</sequence>
<evidence type="ECO:0000256" key="7">
    <source>
        <dbReference type="ARBA" id="ARBA00019357"/>
    </source>
</evidence>
<dbReference type="EC" id="6.3.2.12" evidence="5"/>
<dbReference type="PROSITE" id="PS01011">
    <property type="entry name" value="FOLYLPOLYGLU_SYNT_1"/>
    <property type="match status" value="1"/>
</dbReference>
<evidence type="ECO:0000259" key="22">
    <source>
        <dbReference type="Pfam" id="PF02875"/>
    </source>
</evidence>
<evidence type="ECO:0000256" key="19">
    <source>
        <dbReference type="ARBA" id="ARBA00049035"/>
    </source>
</evidence>
<keyword evidence="10 21" id="KW-0547">Nucleotide-binding</keyword>
<evidence type="ECO:0000313" key="24">
    <source>
        <dbReference type="EMBL" id="KRO73333.1"/>
    </source>
</evidence>
<evidence type="ECO:0000256" key="10">
    <source>
        <dbReference type="ARBA" id="ARBA00022741"/>
    </source>
</evidence>
<dbReference type="Proteomes" id="UP000051934">
    <property type="component" value="Unassembled WGS sequence"/>
</dbReference>
<evidence type="ECO:0000256" key="16">
    <source>
        <dbReference type="ARBA" id="ARBA00032510"/>
    </source>
</evidence>
<dbReference type="PANTHER" id="PTHR11136">
    <property type="entry name" value="FOLYLPOLYGLUTAMATE SYNTHASE-RELATED"/>
    <property type="match status" value="1"/>
</dbReference>
<dbReference type="GO" id="GO:0005524">
    <property type="term" value="F:ATP binding"/>
    <property type="evidence" value="ECO:0007669"/>
    <property type="project" value="UniProtKB-KW"/>
</dbReference>
<dbReference type="NCBIfam" id="NF008101">
    <property type="entry name" value="PRK10846.1"/>
    <property type="match status" value="1"/>
</dbReference>
<gene>
    <name evidence="24" type="ORF">ABR69_12415</name>
</gene>
<keyword evidence="11 21" id="KW-0067">ATP-binding</keyword>
<accession>A0A0R2SET3</accession>
<dbReference type="InterPro" id="IPR018109">
    <property type="entry name" value="Folylpolyglutamate_synth_CS"/>
</dbReference>
<organism evidence="24 25">
    <name type="scientific">OM182 bacterium BACL3 MAG-120507-bin80</name>
    <dbReference type="NCBI Taxonomy" id="1655577"/>
    <lineage>
        <taxon>Bacteria</taxon>
        <taxon>Pseudomonadati</taxon>
        <taxon>Pseudomonadota</taxon>
        <taxon>Gammaproteobacteria</taxon>
        <taxon>OMG group</taxon>
        <taxon>OM182 clade</taxon>
    </lineage>
</organism>
<comment type="catalytic activity">
    <reaction evidence="17">
        <text>(6S)-5,6,7,8-tetrahydrofolyl-(gamma-L-Glu)(n) + L-glutamate + ATP = (6S)-5,6,7,8-tetrahydrofolyl-(gamma-L-Glu)(n+1) + ADP + phosphate + H(+)</text>
        <dbReference type="Rhea" id="RHEA:10580"/>
        <dbReference type="Rhea" id="RHEA-COMP:14738"/>
        <dbReference type="Rhea" id="RHEA-COMP:14740"/>
        <dbReference type="ChEBI" id="CHEBI:15378"/>
        <dbReference type="ChEBI" id="CHEBI:29985"/>
        <dbReference type="ChEBI" id="CHEBI:30616"/>
        <dbReference type="ChEBI" id="CHEBI:43474"/>
        <dbReference type="ChEBI" id="CHEBI:141005"/>
        <dbReference type="ChEBI" id="CHEBI:456216"/>
        <dbReference type="EC" id="6.3.2.17"/>
    </reaction>
</comment>
<dbReference type="Pfam" id="PF02875">
    <property type="entry name" value="Mur_ligase_C"/>
    <property type="match status" value="1"/>
</dbReference>
<evidence type="ECO:0000256" key="18">
    <source>
        <dbReference type="ARBA" id="ARBA00047808"/>
    </source>
</evidence>
<evidence type="ECO:0000256" key="15">
    <source>
        <dbReference type="ARBA" id="ARBA00030592"/>
    </source>
</evidence>
<dbReference type="PANTHER" id="PTHR11136:SF0">
    <property type="entry name" value="DIHYDROFOLATE SYNTHETASE-RELATED"/>
    <property type="match status" value="1"/>
</dbReference>
<evidence type="ECO:0000256" key="14">
    <source>
        <dbReference type="ARBA" id="ARBA00030048"/>
    </source>
</evidence>
<evidence type="ECO:0000256" key="3">
    <source>
        <dbReference type="ARBA" id="ARBA00005150"/>
    </source>
</evidence>
<comment type="catalytic activity">
    <reaction evidence="18">
        <text>10-formyltetrahydrofolyl-(gamma-L-Glu)(n) + L-glutamate + ATP = 10-formyltetrahydrofolyl-(gamma-L-Glu)(n+1) + ADP + phosphate + H(+)</text>
        <dbReference type="Rhea" id="RHEA:51904"/>
        <dbReference type="Rhea" id="RHEA-COMP:13088"/>
        <dbReference type="Rhea" id="RHEA-COMP:14300"/>
        <dbReference type="ChEBI" id="CHEBI:15378"/>
        <dbReference type="ChEBI" id="CHEBI:29985"/>
        <dbReference type="ChEBI" id="CHEBI:30616"/>
        <dbReference type="ChEBI" id="CHEBI:43474"/>
        <dbReference type="ChEBI" id="CHEBI:134413"/>
        <dbReference type="ChEBI" id="CHEBI:456216"/>
        <dbReference type="EC" id="6.3.2.17"/>
    </reaction>
</comment>
<dbReference type="InterPro" id="IPR001645">
    <property type="entry name" value="Folylpolyglutamate_synth"/>
</dbReference>
<evidence type="ECO:0000256" key="12">
    <source>
        <dbReference type="ARBA" id="ARBA00022842"/>
    </source>
</evidence>
<reference evidence="24 25" key="1">
    <citation type="submission" date="2015-10" db="EMBL/GenBank/DDBJ databases">
        <title>Metagenome-Assembled Genomes uncover a global brackish microbiome.</title>
        <authorList>
            <person name="Hugerth L.W."/>
            <person name="Larsson J."/>
            <person name="Alneberg J."/>
            <person name="Lindh M.V."/>
            <person name="Legrand C."/>
            <person name="Pinhassi J."/>
            <person name="Andersson A.F."/>
        </authorList>
    </citation>
    <scope>NUCLEOTIDE SEQUENCE [LARGE SCALE GENOMIC DNA]</scope>
    <source>
        <strain evidence="24">BACL4 MAG-120507-bin80</strain>
    </source>
</reference>
<dbReference type="UniPathway" id="UPA00077">
    <property type="reaction ID" value="UER00157"/>
</dbReference>
<dbReference type="InterPro" id="IPR013221">
    <property type="entry name" value="Mur_ligase_cen"/>
</dbReference>
<dbReference type="SUPFAM" id="SSF53623">
    <property type="entry name" value="MurD-like peptide ligases, catalytic domain"/>
    <property type="match status" value="1"/>
</dbReference>
<dbReference type="InterPro" id="IPR036615">
    <property type="entry name" value="Mur_ligase_C_dom_sf"/>
</dbReference>
<comment type="pathway">
    <text evidence="3">Cofactor biosynthesis; tetrahydrofolylpolyglutamate biosynthesis.</text>
</comment>
<dbReference type="EMBL" id="LIBB01000008">
    <property type="protein sequence ID" value="KRO73333.1"/>
    <property type="molecule type" value="Genomic_DNA"/>
</dbReference>
<keyword evidence="13" id="KW-0289">Folate biosynthesis</keyword>
<evidence type="ECO:0000313" key="25">
    <source>
        <dbReference type="Proteomes" id="UP000051934"/>
    </source>
</evidence>
<comment type="similarity">
    <text evidence="4 21">Belongs to the folylpolyglutamate synthase family.</text>
</comment>
<comment type="function">
    <text evidence="1">Functions in two distinct reactions of the de novo folate biosynthetic pathway. Catalyzes the addition of a glutamate residue to dihydropteroate (7,8-dihydropteroate or H2Pte) to form dihydrofolate (7,8-dihydrofolate monoglutamate or H2Pte-Glu). Also catalyzes successive additions of L-glutamate to tetrahydrofolate or 10-formyltetrahydrofolate or 5,10-methylenetetrahydrofolate, leading to folylpolyglutamate derivatives.</text>
</comment>
<evidence type="ECO:0000256" key="13">
    <source>
        <dbReference type="ARBA" id="ARBA00022909"/>
    </source>
</evidence>
<dbReference type="GO" id="GO:0005737">
    <property type="term" value="C:cytoplasm"/>
    <property type="evidence" value="ECO:0007669"/>
    <property type="project" value="TreeGrafter"/>
</dbReference>
<evidence type="ECO:0000259" key="23">
    <source>
        <dbReference type="Pfam" id="PF08245"/>
    </source>
</evidence>
<dbReference type="SUPFAM" id="SSF53244">
    <property type="entry name" value="MurD-like peptide ligases, peptide-binding domain"/>
    <property type="match status" value="1"/>
</dbReference>
<evidence type="ECO:0000256" key="1">
    <source>
        <dbReference type="ARBA" id="ARBA00002714"/>
    </source>
</evidence>
<name>A0A0R2SET3_9GAMM</name>
<dbReference type="Gene3D" id="3.90.190.20">
    <property type="entry name" value="Mur ligase, C-terminal domain"/>
    <property type="match status" value="1"/>
</dbReference>
<evidence type="ECO:0000256" key="2">
    <source>
        <dbReference type="ARBA" id="ARBA00004799"/>
    </source>
</evidence>
<dbReference type="InterPro" id="IPR004101">
    <property type="entry name" value="Mur_ligase_C"/>
</dbReference>
<comment type="pathway">
    <text evidence="2">Cofactor biosynthesis; tetrahydrofolate biosynthesis; 7,8-dihydrofolate from 2-amino-4-hydroxy-6-hydroxymethyl-7,8-dihydropteridine diphosphate and 4-aminobenzoate: step 2/2.</text>
</comment>
<evidence type="ECO:0000256" key="4">
    <source>
        <dbReference type="ARBA" id="ARBA00008276"/>
    </source>
</evidence>
<dbReference type="EC" id="6.3.2.17" evidence="6"/>
<evidence type="ECO:0000256" key="20">
    <source>
        <dbReference type="ARBA" id="ARBA00049161"/>
    </source>
</evidence>
<keyword evidence="8 21" id="KW-0436">Ligase</keyword>
<evidence type="ECO:0000256" key="9">
    <source>
        <dbReference type="ARBA" id="ARBA00022723"/>
    </source>
</evidence>
<evidence type="ECO:0000256" key="6">
    <source>
        <dbReference type="ARBA" id="ARBA00013025"/>
    </source>
</evidence>
<evidence type="ECO:0000256" key="21">
    <source>
        <dbReference type="PIRNR" id="PIRNR001563"/>
    </source>
</evidence>
<feature type="domain" description="Mur ligase central" evidence="23">
    <location>
        <begin position="56"/>
        <end position="206"/>
    </location>
</feature>
<dbReference type="AlphaFoldDB" id="A0A0R2SET3"/>
<dbReference type="PIRSF" id="PIRSF001563">
    <property type="entry name" value="Folylpolyglu_synth"/>
    <property type="match status" value="1"/>
</dbReference>
<evidence type="ECO:0000256" key="17">
    <source>
        <dbReference type="ARBA" id="ARBA00047493"/>
    </source>
</evidence>
<dbReference type="Pfam" id="PF08245">
    <property type="entry name" value="Mur_ligase_M"/>
    <property type="match status" value="1"/>
</dbReference>
<dbReference type="GO" id="GO:0008841">
    <property type="term" value="F:dihydrofolate synthase activity"/>
    <property type="evidence" value="ECO:0007669"/>
    <property type="project" value="UniProtKB-EC"/>
</dbReference>
<dbReference type="GO" id="GO:0046654">
    <property type="term" value="P:tetrahydrofolate biosynthetic process"/>
    <property type="evidence" value="ECO:0007669"/>
    <property type="project" value="UniProtKB-UniPathway"/>
</dbReference>